<evidence type="ECO:0000256" key="1">
    <source>
        <dbReference type="ARBA" id="ARBA00022679"/>
    </source>
</evidence>
<dbReference type="PROSITE" id="PS00379">
    <property type="entry name" value="CDP_ALCOHOL_P_TRANSF"/>
    <property type="match status" value="1"/>
</dbReference>
<evidence type="ECO:0000256" key="2">
    <source>
        <dbReference type="RuleBase" id="RU003750"/>
    </source>
</evidence>
<evidence type="ECO:0000313" key="5">
    <source>
        <dbReference type="Proteomes" id="UP001163096"/>
    </source>
</evidence>
<name>A0A9X9T7M4_METOG</name>
<feature type="transmembrane region" description="Helical" evidence="3">
    <location>
        <begin position="95"/>
        <end position="115"/>
    </location>
</feature>
<dbReference type="EMBL" id="CP113361">
    <property type="protein sequence ID" value="WAI01254.1"/>
    <property type="molecule type" value="Genomic_DNA"/>
</dbReference>
<dbReference type="Proteomes" id="UP001163096">
    <property type="component" value="Chromosome"/>
</dbReference>
<feature type="transmembrane region" description="Helical" evidence="3">
    <location>
        <begin position="122"/>
        <end position="141"/>
    </location>
</feature>
<keyword evidence="3" id="KW-1133">Transmembrane helix</keyword>
<accession>A0A9X9T7M4</accession>
<dbReference type="GO" id="GO:0008654">
    <property type="term" value="P:phospholipid biosynthetic process"/>
    <property type="evidence" value="ECO:0007669"/>
    <property type="project" value="InterPro"/>
</dbReference>
<evidence type="ECO:0000256" key="3">
    <source>
        <dbReference type="SAM" id="Phobius"/>
    </source>
</evidence>
<feature type="transmembrane region" description="Helical" evidence="3">
    <location>
        <begin position="175"/>
        <end position="202"/>
    </location>
</feature>
<dbReference type="AlphaFoldDB" id="A0A9X9T7M4"/>
<dbReference type="GO" id="GO:0016780">
    <property type="term" value="F:phosphotransferase activity, for other substituted phosphate groups"/>
    <property type="evidence" value="ECO:0007669"/>
    <property type="project" value="InterPro"/>
</dbReference>
<dbReference type="GO" id="GO:0016020">
    <property type="term" value="C:membrane"/>
    <property type="evidence" value="ECO:0007669"/>
    <property type="project" value="InterPro"/>
</dbReference>
<evidence type="ECO:0000313" key="4">
    <source>
        <dbReference type="EMBL" id="WAI01254.1"/>
    </source>
</evidence>
<dbReference type="KEGG" id="mou:OU421_12710"/>
<keyword evidence="1 2" id="KW-0808">Transferase</keyword>
<protein>
    <submittedName>
        <fullName evidence="4">CDP-alcohol phosphatidyltransferase family protein</fullName>
    </submittedName>
</protein>
<keyword evidence="5" id="KW-1185">Reference proteome</keyword>
<dbReference type="RefSeq" id="WP_268186478.1">
    <property type="nucleotide sequence ID" value="NZ_CP113361.1"/>
</dbReference>
<comment type="similarity">
    <text evidence="2">Belongs to the CDP-alcohol phosphatidyltransferase class-I family.</text>
</comment>
<keyword evidence="3" id="KW-0812">Transmembrane</keyword>
<dbReference type="InterPro" id="IPR043130">
    <property type="entry name" value="CDP-OH_PTrfase_TM_dom"/>
</dbReference>
<sequence length="214" mass="22756">MNITALRPRAIKILNPLAHACAKTGITPNQLTLLAIVSGIGCAALYANRMFIAGSMMLLISGILDLIDGGVARINNKSSGFGAVFDWIADKYIDALALLGIGMSGIAVISQIISVNGFSPQILDFTIIAIAIIGSLMNTFIKPVVYAEIGYDTREDGKIADPLEGIGFFGRPETLIILIIGGIAGYIWISAIIVAVCTNLSAIQRIIYLYRTIP</sequence>
<keyword evidence="3" id="KW-0472">Membrane</keyword>
<dbReference type="GeneID" id="76835978"/>
<proteinExistence type="inferred from homology"/>
<dbReference type="Pfam" id="PF01066">
    <property type="entry name" value="CDP-OH_P_transf"/>
    <property type="match status" value="1"/>
</dbReference>
<dbReference type="InterPro" id="IPR048254">
    <property type="entry name" value="CDP_ALCOHOL_P_TRANSF_CS"/>
</dbReference>
<dbReference type="InterPro" id="IPR000462">
    <property type="entry name" value="CDP-OH_P_trans"/>
</dbReference>
<dbReference type="Gene3D" id="1.20.120.1760">
    <property type="match status" value="1"/>
</dbReference>
<gene>
    <name evidence="4" type="ORF">OU421_12710</name>
</gene>
<feature type="transmembrane region" description="Helical" evidence="3">
    <location>
        <begin position="31"/>
        <end position="48"/>
    </location>
</feature>
<organism evidence="4 5">
    <name type="scientific">Methanogenium organophilum</name>
    <dbReference type="NCBI Taxonomy" id="2199"/>
    <lineage>
        <taxon>Archaea</taxon>
        <taxon>Methanobacteriati</taxon>
        <taxon>Methanobacteriota</taxon>
        <taxon>Stenosarchaea group</taxon>
        <taxon>Methanomicrobia</taxon>
        <taxon>Methanomicrobiales</taxon>
        <taxon>Methanomicrobiaceae</taxon>
        <taxon>Methanogenium</taxon>
    </lineage>
</organism>
<reference evidence="4" key="1">
    <citation type="submission" date="2022-11" db="EMBL/GenBank/DDBJ databases">
        <title>Complete genome sequence of Methanogenium organophilum DSM 3596.</title>
        <authorList>
            <person name="Chen S.-C."/>
            <person name="Lai S.-J."/>
            <person name="You Y.-T."/>
        </authorList>
    </citation>
    <scope>NUCLEOTIDE SEQUENCE</scope>
    <source>
        <strain evidence="4">DSM 3596</strain>
    </source>
</reference>